<dbReference type="SMART" id="SM00862">
    <property type="entry name" value="Trans_reg_C"/>
    <property type="match status" value="1"/>
</dbReference>
<dbReference type="CDD" id="cd00383">
    <property type="entry name" value="trans_reg_C"/>
    <property type="match status" value="1"/>
</dbReference>
<dbReference type="Pfam" id="PF00486">
    <property type="entry name" value="Trans_reg_C"/>
    <property type="match status" value="1"/>
</dbReference>
<protein>
    <submittedName>
        <fullName evidence="6">Two-component system, OmpR family, response regulator VicR</fullName>
    </submittedName>
</protein>
<reference evidence="7" key="1">
    <citation type="submission" date="2017-05" db="EMBL/GenBank/DDBJ databases">
        <title>The Genome Sequence of EEnterococcus faecalis 9F2_4866.</title>
        <authorList>
            <consortium name="The Broad Institute Genomics Platform"/>
            <consortium name="The Broad Institute Genomic Center for Infectious Diseases"/>
            <person name="Earl A."/>
            <person name="Manson A."/>
            <person name="Schwartman J."/>
            <person name="Gilmore M."/>
            <person name="Abouelleil A."/>
            <person name="Cao P."/>
            <person name="Chapman S."/>
            <person name="Cusick C."/>
            <person name="Shea T."/>
            <person name="Young S."/>
            <person name="Neafsey D."/>
            <person name="Nusbaum C."/>
            <person name="Birren B."/>
        </authorList>
    </citation>
    <scope>NUCLEOTIDE SEQUENCE [LARGE SCALE GENOMIC DNA]</scope>
    <source>
        <strain evidence="7">12C11_DIV0727</strain>
    </source>
</reference>
<evidence type="ECO:0000313" key="6">
    <source>
        <dbReference type="EMBL" id="WYJ87111.1"/>
    </source>
</evidence>
<sequence length="236" mass="27736">MYKIGYVSLPKEDENQIKIFFEDNQLSLIDLKKEDIMSHLNELDGILIKKNDVLSNTTIFRLLIEIRKKTTKFLWILSGVKENNERSLFLELGANMVFDNSNNLDEVALILSNSLCTVKGNKSEQNIFSESSPKKKKNETSFKLIPQNLSVLLNNEEEIYLTKQEFKTLEILYRHSKTTVTYEDILKEVWKTTSNENYRKYRISNLIFHLRRKLDEHTGTHTYIKTVRSKGYMLDI</sequence>
<keyword evidence="7" id="KW-1185">Reference proteome</keyword>
<evidence type="ECO:0000256" key="1">
    <source>
        <dbReference type="ARBA" id="ARBA00023015"/>
    </source>
</evidence>
<organism evidence="6 7">
    <name type="scientific">Candidatus Enterococcus lemimoniae</name>
    <dbReference type="NCBI Taxonomy" id="1834167"/>
    <lineage>
        <taxon>Bacteria</taxon>
        <taxon>Bacillati</taxon>
        <taxon>Bacillota</taxon>
        <taxon>Bacilli</taxon>
        <taxon>Lactobacillales</taxon>
        <taxon>Enterococcaceae</taxon>
        <taxon>Enterococcus</taxon>
    </lineage>
</organism>
<evidence type="ECO:0000313" key="7">
    <source>
        <dbReference type="Proteomes" id="UP000195080"/>
    </source>
</evidence>
<accession>A0ABZ2T6V8</accession>
<dbReference type="Proteomes" id="UP000195080">
    <property type="component" value="Chromosome"/>
</dbReference>
<keyword evidence="2 4" id="KW-0238">DNA-binding</keyword>
<feature type="domain" description="OmpR/PhoB-type" evidence="5">
    <location>
        <begin position="133"/>
        <end position="236"/>
    </location>
</feature>
<name>A0ABZ2T6V8_9ENTE</name>
<gene>
    <name evidence="6" type="ORF">A5866_002195</name>
</gene>
<evidence type="ECO:0000256" key="4">
    <source>
        <dbReference type="PROSITE-ProRule" id="PRU01091"/>
    </source>
</evidence>
<dbReference type="SUPFAM" id="SSF46894">
    <property type="entry name" value="C-terminal effector domain of the bipartite response regulators"/>
    <property type="match status" value="1"/>
</dbReference>
<dbReference type="RefSeq" id="WP_176271373.1">
    <property type="nucleotide sequence ID" value="NZ_CP147248.1"/>
</dbReference>
<feature type="DNA-binding region" description="OmpR/PhoB-type" evidence="4">
    <location>
        <begin position="133"/>
        <end position="236"/>
    </location>
</feature>
<dbReference type="PROSITE" id="PS51755">
    <property type="entry name" value="OMPR_PHOB"/>
    <property type="match status" value="1"/>
</dbReference>
<evidence type="ECO:0000256" key="3">
    <source>
        <dbReference type="ARBA" id="ARBA00023163"/>
    </source>
</evidence>
<dbReference type="EMBL" id="CP147248">
    <property type="protein sequence ID" value="WYJ87111.1"/>
    <property type="molecule type" value="Genomic_DNA"/>
</dbReference>
<proteinExistence type="predicted"/>
<dbReference type="InterPro" id="IPR001867">
    <property type="entry name" value="OmpR/PhoB-type_DNA-bd"/>
</dbReference>
<keyword evidence="1" id="KW-0805">Transcription regulation</keyword>
<dbReference type="InterPro" id="IPR036388">
    <property type="entry name" value="WH-like_DNA-bd_sf"/>
</dbReference>
<reference evidence="6 7" key="2">
    <citation type="submission" date="2024-03" db="EMBL/GenBank/DDBJ databases">
        <title>The Genome Sequence of Enterococcus sp. DIV0727d.</title>
        <authorList>
            <consortium name="The Broad Institute Genomics Platform"/>
            <consortium name="The Broad Institute Microbial Omics Core"/>
            <consortium name="The Broad Institute Genomic Center for Infectious Diseases"/>
            <person name="Earl A."/>
            <person name="Manson A."/>
            <person name="Gilmore M."/>
            <person name="Schwartman J."/>
            <person name="Shea T."/>
            <person name="Abouelleil A."/>
            <person name="Cao P."/>
            <person name="Chapman S."/>
            <person name="Cusick C."/>
            <person name="Young S."/>
            <person name="Neafsey D."/>
            <person name="Nusbaum C."/>
            <person name="Birren B."/>
        </authorList>
    </citation>
    <scope>NUCLEOTIDE SEQUENCE [LARGE SCALE GENOMIC DNA]</scope>
    <source>
        <strain evidence="6 7">12C11_DIV0727</strain>
    </source>
</reference>
<keyword evidence="3" id="KW-0804">Transcription</keyword>
<evidence type="ECO:0000256" key="2">
    <source>
        <dbReference type="ARBA" id="ARBA00023125"/>
    </source>
</evidence>
<dbReference type="Gene3D" id="1.10.10.10">
    <property type="entry name" value="Winged helix-like DNA-binding domain superfamily/Winged helix DNA-binding domain"/>
    <property type="match status" value="1"/>
</dbReference>
<dbReference type="InterPro" id="IPR016032">
    <property type="entry name" value="Sig_transdc_resp-reg_C-effctor"/>
</dbReference>
<evidence type="ECO:0000259" key="5">
    <source>
        <dbReference type="PROSITE" id="PS51755"/>
    </source>
</evidence>